<keyword evidence="1" id="KW-1133">Transmembrane helix</keyword>
<dbReference type="EMBL" id="BMFQ01000004">
    <property type="protein sequence ID" value="GGG57955.1"/>
    <property type="molecule type" value="Genomic_DNA"/>
</dbReference>
<dbReference type="Proteomes" id="UP000625976">
    <property type="component" value="Unassembled WGS sequence"/>
</dbReference>
<evidence type="ECO:0000256" key="1">
    <source>
        <dbReference type="SAM" id="Phobius"/>
    </source>
</evidence>
<protein>
    <submittedName>
        <fullName evidence="2">Uncharacterized protein</fullName>
    </submittedName>
</protein>
<gene>
    <name evidence="2" type="ORF">GCM10010976_31010</name>
</gene>
<organism evidence="2 3">
    <name type="scientific">Bizionia arctica</name>
    <dbReference type="NCBI Taxonomy" id="1495645"/>
    <lineage>
        <taxon>Bacteria</taxon>
        <taxon>Pseudomonadati</taxon>
        <taxon>Bacteroidota</taxon>
        <taxon>Flavobacteriia</taxon>
        <taxon>Flavobacteriales</taxon>
        <taxon>Flavobacteriaceae</taxon>
        <taxon>Bizionia</taxon>
    </lineage>
</organism>
<sequence>MLRFALFCFVLKIASQSVSLIPEISNTAFQHKNLVIGFIHLTMLGVISGFLFSYILQSNLVTQNRNLNIGMAIFVIGFILTELIIISQGFMFYFGIGLLPNYYLLLFISSILLPLGIVSLIFNIYRTRLL</sequence>
<feature type="transmembrane region" description="Helical" evidence="1">
    <location>
        <begin position="35"/>
        <end position="56"/>
    </location>
</feature>
<proteinExistence type="predicted"/>
<keyword evidence="1" id="KW-0472">Membrane</keyword>
<keyword evidence="3" id="KW-1185">Reference proteome</keyword>
<feature type="transmembrane region" description="Helical" evidence="1">
    <location>
        <begin position="68"/>
        <end position="96"/>
    </location>
</feature>
<reference evidence="2" key="2">
    <citation type="submission" date="2020-09" db="EMBL/GenBank/DDBJ databases">
        <authorList>
            <person name="Sun Q."/>
            <person name="Zhou Y."/>
        </authorList>
    </citation>
    <scope>NUCLEOTIDE SEQUENCE</scope>
    <source>
        <strain evidence="2">CGMCC 1.12751</strain>
    </source>
</reference>
<feature type="transmembrane region" description="Helical" evidence="1">
    <location>
        <begin position="102"/>
        <end position="125"/>
    </location>
</feature>
<keyword evidence="1" id="KW-0812">Transmembrane</keyword>
<comment type="caution">
    <text evidence="2">The sequence shown here is derived from an EMBL/GenBank/DDBJ whole genome shotgun (WGS) entry which is preliminary data.</text>
</comment>
<dbReference type="AlphaFoldDB" id="A0A917LUV0"/>
<accession>A0A917LUV0</accession>
<evidence type="ECO:0000313" key="2">
    <source>
        <dbReference type="EMBL" id="GGG57955.1"/>
    </source>
</evidence>
<evidence type="ECO:0000313" key="3">
    <source>
        <dbReference type="Proteomes" id="UP000625976"/>
    </source>
</evidence>
<name>A0A917LUV0_9FLAO</name>
<reference evidence="2" key="1">
    <citation type="journal article" date="2014" name="Int. J. Syst. Evol. Microbiol.">
        <title>Complete genome sequence of Corynebacterium casei LMG S-19264T (=DSM 44701T), isolated from a smear-ripened cheese.</title>
        <authorList>
            <consortium name="US DOE Joint Genome Institute (JGI-PGF)"/>
            <person name="Walter F."/>
            <person name="Albersmeier A."/>
            <person name="Kalinowski J."/>
            <person name="Ruckert C."/>
        </authorList>
    </citation>
    <scope>NUCLEOTIDE SEQUENCE</scope>
    <source>
        <strain evidence="2">CGMCC 1.12751</strain>
    </source>
</reference>